<protein>
    <submittedName>
        <fullName evidence="4">Glycosyl hydrolase family 1</fullName>
    </submittedName>
    <submittedName>
        <fullName evidence="3 5">Glycosyltransferase</fullName>
        <ecNumber evidence="3">2.4.-.-</ecNumber>
    </submittedName>
</protein>
<evidence type="ECO:0000256" key="1">
    <source>
        <dbReference type="ARBA" id="ARBA00022679"/>
    </source>
</evidence>
<evidence type="ECO:0000313" key="4">
    <source>
        <dbReference type="EMBL" id="PHH05047.1"/>
    </source>
</evidence>
<evidence type="ECO:0000259" key="2">
    <source>
        <dbReference type="Pfam" id="PF00534"/>
    </source>
</evidence>
<dbReference type="STRING" id="83655.APT61_07800"/>
<dbReference type="EMBL" id="LR590464">
    <property type="protein sequence ID" value="VTP70946.1"/>
    <property type="molecule type" value="Genomic_DNA"/>
</dbReference>
<sequence>MFIVISGVNLVEGGTLKVFRDALITLDKNTSPEDTVYALVHKKELFNDLVFDNITFIEYPDIKKSWLKRLYFELVTCKGLSKKWGADVWLAMHDITPNVAVKKQFVYCHNCSTVYKSNFKDFLYEPKFFLFSKFYNLLYKINIKKNDAIIVQQRWFGEYLKNHVGAERYIVSRPINPVVNDAKPSFSPEHTVNLFYPALPRTFKNFELLLDALSLFNEKSPAHKGKLTLTLTFSEDTNKFSKYIIDKYKHVEGVNFTGLLNFAQVEQAYNQCDVVIFPSLLETWGLPISEAKMHAKPIILADLPYAHETLGNYECAAFIDPYSAEDLANLFVDLMDGKPVFNEVNLKKDDEFYDWDKTIKHLLTTNN</sequence>
<dbReference type="EMBL" id="JAYMCU010000058">
    <property type="protein sequence ID" value="MEC3938684.1"/>
    <property type="molecule type" value="Genomic_DNA"/>
</dbReference>
<evidence type="ECO:0000313" key="5">
    <source>
        <dbReference type="EMBL" id="VTP70946.1"/>
    </source>
</evidence>
<evidence type="ECO:0000313" key="3">
    <source>
        <dbReference type="EMBL" id="MEC3938684.1"/>
    </source>
</evidence>
<accession>A0A4U9I3C7</accession>
<dbReference type="Proteomes" id="UP001357437">
    <property type="component" value="Unassembled WGS sequence"/>
</dbReference>
<gene>
    <name evidence="4" type="ORF">CRX53_14330</name>
    <name evidence="5" type="ORF">NCTC13032_04848</name>
    <name evidence="3" type="ORF">VOF76_21215</name>
</gene>
<keyword evidence="3" id="KW-0328">Glycosyltransferase</keyword>
<keyword evidence="4" id="KW-0378">Hydrolase</keyword>
<reference evidence="6" key="2">
    <citation type="submission" date="2017-09" db="EMBL/GenBank/DDBJ databases">
        <title>FDA dAtabase for Regulatory Grade micrObial Sequences (FDA-ARGOS): Supporting development and validation of Infectious Disease Dx tests.</title>
        <authorList>
            <person name="Minogue T."/>
            <person name="Wolcott M."/>
            <person name="Wasieloski L."/>
            <person name="Aguilar W."/>
            <person name="Moore D."/>
            <person name="Tallon L."/>
            <person name="Sadzewicz L."/>
            <person name="Ott S."/>
            <person name="Zhao X."/>
            <person name="Nagaraj S."/>
            <person name="Vavikolanu K."/>
            <person name="Aluvathingal J."/>
            <person name="Nadendla S."/>
            <person name="Sichtig H."/>
        </authorList>
    </citation>
    <scope>NUCLEOTIDE SEQUENCE [LARGE SCALE GENOMIC DNA]</scope>
    <source>
        <strain evidence="6">FDAARGOS_404</strain>
    </source>
</reference>
<reference evidence="3 8" key="4">
    <citation type="submission" date="2024-01" db="EMBL/GenBank/DDBJ databases">
        <title>Comparative Genomics of Leclercia adecarboxylata Strains Isolated from Several Sources.</title>
        <authorList>
            <person name="Yescas-Zazueta V."/>
            <person name="Balbuena-Alonso M.G."/>
            <person name="Valencia D."/>
            <person name="Mendez-Pfeiffer P.A."/>
            <person name="Ballesteros-Monrreal M.G."/>
            <person name="Rocha-Gracia R.D.C."/>
            <person name="Barrios-Villa E."/>
        </authorList>
    </citation>
    <scope>NUCLEOTIDE SEQUENCE [LARGE SCALE GENOMIC DNA]</scope>
    <source>
        <strain evidence="3 8">33MEM</strain>
    </source>
</reference>
<dbReference type="EMBL" id="PDLK01000002">
    <property type="protein sequence ID" value="PHH05047.1"/>
    <property type="molecule type" value="Genomic_DNA"/>
</dbReference>
<keyword evidence="8" id="KW-1185">Reference proteome</keyword>
<dbReference type="GO" id="GO:0009103">
    <property type="term" value="P:lipopolysaccharide biosynthetic process"/>
    <property type="evidence" value="ECO:0007669"/>
    <property type="project" value="TreeGrafter"/>
</dbReference>
<organism evidence="5 7">
    <name type="scientific">Leclercia adecarboxylata</name>
    <dbReference type="NCBI Taxonomy" id="83655"/>
    <lineage>
        <taxon>Bacteria</taxon>
        <taxon>Pseudomonadati</taxon>
        <taxon>Pseudomonadota</taxon>
        <taxon>Gammaproteobacteria</taxon>
        <taxon>Enterobacterales</taxon>
        <taxon>Enterobacteriaceae</taxon>
        <taxon>Leclercia</taxon>
    </lineage>
</organism>
<evidence type="ECO:0000313" key="6">
    <source>
        <dbReference type="Proteomes" id="UP000222768"/>
    </source>
</evidence>
<keyword evidence="1 5" id="KW-0808">Transferase</keyword>
<dbReference type="GO" id="GO:0016787">
    <property type="term" value="F:hydrolase activity"/>
    <property type="evidence" value="ECO:0007669"/>
    <property type="project" value="UniProtKB-KW"/>
</dbReference>
<dbReference type="Proteomes" id="UP000310719">
    <property type="component" value="Chromosome"/>
</dbReference>
<dbReference type="GO" id="GO:0016757">
    <property type="term" value="F:glycosyltransferase activity"/>
    <property type="evidence" value="ECO:0007669"/>
    <property type="project" value="UniProtKB-KW"/>
</dbReference>
<dbReference type="SUPFAM" id="SSF53756">
    <property type="entry name" value="UDP-Glycosyltransferase/glycogen phosphorylase"/>
    <property type="match status" value="1"/>
</dbReference>
<evidence type="ECO:0000313" key="7">
    <source>
        <dbReference type="Proteomes" id="UP000310719"/>
    </source>
</evidence>
<dbReference type="Gene3D" id="3.40.50.2000">
    <property type="entry name" value="Glycogen Phosphorylase B"/>
    <property type="match status" value="1"/>
</dbReference>
<dbReference type="RefSeq" id="WP_032612357.1">
    <property type="nucleotide sequence ID" value="NZ_CBCXZU010000009.1"/>
</dbReference>
<dbReference type="Pfam" id="PF00534">
    <property type="entry name" value="Glycos_transf_1"/>
    <property type="match status" value="1"/>
</dbReference>
<feature type="domain" description="Glycosyl transferase family 1" evidence="2">
    <location>
        <begin position="189"/>
        <end position="338"/>
    </location>
</feature>
<dbReference type="EC" id="2.4.-.-" evidence="3"/>
<dbReference type="PANTHER" id="PTHR46401:SF2">
    <property type="entry name" value="GLYCOSYLTRANSFERASE WBBK-RELATED"/>
    <property type="match status" value="1"/>
</dbReference>
<reference evidence="5 7" key="3">
    <citation type="submission" date="2019-05" db="EMBL/GenBank/DDBJ databases">
        <authorList>
            <consortium name="Pathogen Informatics"/>
        </authorList>
    </citation>
    <scope>NUCLEOTIDE SEQUENCE [LARGE SCALE GENOMIC DNA]</scope>
    <source>
        <strain evidence="5 7">NCTC13032</strain>
    </source>
</reference>
<dbReference type="AlphaFoldDB" id="A0A4U9I3C7"/>
<dbReference type="Proteomes" id="UP000222768">
    <property type="component" value="Unassembled WGS sequence"/>
</dbReference>
<dbReference type="PANTHER" id="PTHR46401">
    <property type="entry name" value="GLYCOSYLTRANSFERASE WBBK-RELATED"/>
    <property type="match status" value="1"/>
</dbReference>
<dbReference type="InterPro" id="IPR001296">
    <property type="entry name" value="Glyco_trans_1"/>
</dbReference>
<proteinExistence type="predicted"/>
<reference evidence="4" key="1">
    <citation type="submission" date="2017-09" db="EMBL/GenBank/DDBJ databases">
        <title>FDA dAtabase for Regulatory Grade micrObial Sequences (FDA-ARGOS): Supporting development and validation of Infectious Disease Dx tests.</title>
        <authorList>
            <person name="Minogue T."/>
            <person name="Wolcott M."/>
            <person name="Wasieloski L."/>
            <person name="Aguilar W."/>
            <person name="Moore D."/>
            <person name="Tallon L.J."/>
            <person name="Sadzewicz L."/>
            <person name="Ott S."/>
            <person name="Zhao X."/>
            <person name="Nagaraj S."/>
            <person name="Vavikolanu K."/>
            <person name="Aluvathingal J."/>
            <person name="Nadendla S."/>
            <person name="Sichtig H."/>
        </authorList>
    </citation>
    <scope>NUCLEOTIDE SEQUENCE</scope>
    <source>
        <strain evidence="4">FDAARGOS_404</strain>
    </source>
</reference>
<name>A0A4U9I3C7_9ENTR</name>
<evidence type="ECO:0000313" key="8">
    <source>
        <dbReference type="Proteomes" id="UP001357437"/>
    </source>
</evidence>